<dbReference type="InterPro" id="IPR037061">
    <property type="entry name" value="Lytic_TGlycoase_superhlx_L_sf"/>
</dbReference>
<dbReference type="SUPFAM" id="SSF53955">
    <property type="entry name" value="Lysozyme-like"/>
    <property type="match status" value="1"/>
</dbReference>
<comment type="similarity">
    <text evidence="1">Belongs to the transglycosylase Slt family.</text>
</comment>
<dbReference type="PANTHER" id="PTHR37423">
    <property type="entry name" value="SOLUBLE LYTIC MUREIN TRANSGLYCOSYLASE-RELATED"/>
    <property type="match status" value="1"/>
</dbReference>
<accession>A0A849P183</accession>
<evidence type="ECO:0000259" key="5">
    <source>
        <dbReference type="Pfam" id="PF14718"/>
    </source>
</evidence>
<evidence type="ECO:0000259" key="4">
    <source>
        <dbReference type="Pfam" id="PF01464"/>
    </source>
</evidence>
<dbReference type="Gene3D" id="1.10.1240.20">
    <property type="entry name" value="Lytic transglycosylase, superhelical linker domain"/>
    <property type="match status" value="1"/>
</dbReference>
<dbReference type="CDD" id="cd13401">
    <property type="entry name" value="Slt70-like"/>
    <property type="match status" value="1"/>
</dbReference>
<organism evidence="6 7">
    <name type="scientific">Pelistega suis</name>
    <dbReference type="NCBI Taxonomy" id="1631957"/>
    <lineage>
        <taxon>Bacteria</taxon>
        <taxon>Pseudomonadati</taxon>
        <taxon>Pseudomonadota</taxon>
        <taxon>Betaproteobacteria</taxon>
        <taxon>Burkholderiales</taxon>
        <taxon>Alcaligenaceae</taxon>
        <taxon>Pelistega</taxon>
    </lineage>
</organism>
<dbReference type="Gene3D" id="1.25.20.10">
    <property type="entry name" value="Bacterial muramidases"/>
    <property type="match status" value="1"/>
</dbReference>
<dbReference type="Gene3D" id="1.10.530.10">
    <property type="match status" value="1"/>
</dbReference>
<dbReference type="InterPro" id="IPR023346">
    <property type="entry name" value="Lysozyme-like_dom_sf"/>
</dbReference>
<evidence type="ECO:0000256" key="3">
    <source>
        <dbReference type="SAM" id="SignalP"/>
    </source>
</evidence>
<dbReference type="InterPro" id="IPR008939">
    <property type="entry name" value="Lytic_TGlycosylase_superhlx_U"/>
</dbReference>
<evidence type="ECO:0000256" key="1">
    <source>
        <dbReference type="ARBA" id="ARBA00007734"/>
    </source>
</evidence>
<dbReference type="AlphaFoldDB" id="A0A849P183"/>
<feature type="domain" description="Lytic transglycosylase superhelical linker" evidence="5">
    <location>
        <begin position="434"/>
        <end position="495"/>
    </location>
</feature>
<dbReference type="EMBL" id="JABGBN010000001">
    <property type="protein sequence ID" value="NOL50766.1"/>
    <property type="molecule type" value="Genomic_DNA"/>
</dbReference>
<keyword evidence="7" id="KW-1185">Reference proteome</keyword>
<gene>
    <name evidence="6" type="ORF">HKX39_01050</name>
</gene>
<proteinExistence type="inferred from homology"/>
<evidence type="ECO:0000313" key="6">
    <source>
        <dbReference type="EMBL" id="NOL50766.1"/>
    </source>
</evidence>
<dbReference type="GO" id="GO:0004553">
    <property type="term" value="F:hydrolase activity, hydrolyzing O-glycosyl compounds"/>
    <property type="evidence" value="ECO:0007669"/>
    <property type="project" value="InterPro"/>
</dbReference>
<dbReference type="GO" id="GO:0000270">
    <property type="term" value="P:peptidoglycan metabolic process"/>
    <property type="evidence" value="ECO:0007669"/>
    <property type="project" value="InterPro"/>
</dbReference>
<dbReference type="RefSeq" id="WP_171679459.1">
    <property type="nucleotide sequence ID" value="NZ_JABGBN010000001.1"/>
</dbReference>
<dbReference type="InterPro" id="IPR000189">
    <property type="entry name" value="Transglyc_AS"/>
</dbReference>
<evidence type="ECO:0000313" key="7">
    <source>
        <dbReference type="Proteomes" id="UP000537862"/>
    </source>
</evidence>
<protein>
    <submittedName>
        <fullName evidence="6">Lytic transglycosylase domain-containing protein</fullName>
    </submittedName>
</protein>
<feature type="signal peptide" evidence="3">
    <location>
        <begin position="1"/>
        <end position="22"/>
    </location>
</feature>
<sequence length="674" mass="75711">MKKIAKKYLFLPLFTISMAACSSDSTGVHASAEESDTEQMVASYSKPRVDYKPIRIADSAARSSVVQAYEAMRTRRWESLPALAQAAQADHELGSYPMYWYLRNQLSQVTMPIPTAQVQQFIQANPKTYVAERLKAEWMIAAAAQGDYATVLKLGPVGINNVGAQCAYAQAQIQAGQKVDVKKLVASMKNNDRCWSMLSVLKASRQLSDVQLQTLLRDAVEYDDKTMARRYAAMMFTGDAMTQFNALMNNPSQWLATQSGRAINRTQEELRALAFSRLARQDRDMGIGVLQSRGAELLSATDLQWVYSQFALIAVLNQENRADDWYRATKDLRLSDYNAAWRVRAALRQDKVDWKRVEQTINFMSPEQQEETAWLYWKGRALKAQGKAEQAKALFSLLNKQYDFYGQLAQEELNGKIVLPAQAAPVTAKELAHIKQNTGLQRAIALFNLGWRAEGVAEWGYAIAGLNDRDLMAAAEWAKEAQLYDRVINTSMLTKHQVNFKQRYIAPFEGRVGQQARSVGIEPSWVYGLIRQESRFVPVARSSVGASGLMQVMPGTARLVASKIGMSDFSPSRVNEFEMNTVLGTNYLRMTLDDLGGNEVLATAGYNAGPNRPKRWRQTFAQPVEGAIFAETIPFTETRLYVKHVLSNAIWYDAMFNHGKVKSLKQRLGMVSPW</sequence>
<dbReference type="PROSITE" id="PS00922">
    <property type="entry name" value="TRANSGLYCOSYLASE"/>
    <property type="match status" value="1"/>
</dbReference>
<dbReference type="PANTHER" id="PTHR37423:SF5">
    <property type="entry name" value="SOLUBLE LYTIC MUREIN TRANSGLYCOSYLASE"/>
    <property type="match status" value="1"/>
</dbReference>
<dbReference type="GO" id="GO:0042597">
    <property type="term" value="C:periplasmic space"/>
    <property type="evidence" value="ECO:0007669"/>
    <property type="project" value="InterPro"/>
</dbReference>
<dbReference type="Pfam" id="PF14718">
    <property type="entry name" value="SLT_L"/>
    <property type="match status" value="1"/>
</dbReference>
<dbReference type="GO" id="GO:0008933">
    <property type="term" value="F:peptidoglycan lytic transglycosylase activity"/>
    <property type="evidence" value="ECO:0007669"/>
    <property type="project" value="InterPro"/>
</dbReference>
<feature type="chain" id="PRO_5032950015" evidence="3">
    <location>
        <begin position="23"/>
        <end position="674"/>
    </location>
</feature>
<dbReference type="Pfam" id="PF01464">
    <property type="entry name" value="SLT"/>
    <property type="match status" value="1"/>
</dbReference>
<dbReference type="Proteomes" id="UP000537862">
    <property type="component" value="Unassembled WGS sequence"/>
</dbReference>
<name>A0A849P183_9BURK</name>
<dbReference type="SUPFAM" id="SSF48435">
    <property type="entry name" value="Bacterial muramidases"/>
    <property type="match status" value="1"/>
</dbReference>
<feature type="domain" description="Transglycosylase SLT" evidence="4">
    <location>
        <begin position="515"/>
        <end position="619"/>
    </location>
</feature>
<evidence type="ECO:0000256" key="2">
    <source>
        <dbReference type="ARBA" id="ARBA00022729"/>
    </source>
</evidence>
<dbReference type="GO" id="GO:0016020">
    <property type="term" value="C:membrane"/>
    <property type="evidence" value="ECO:0007669"/>
    <property type="project" value="InterPro"/>
</dbReference>
<dbReference type="InterPro" id="IPR012289">
    <property type="entry name" value="Lytic_TGlycosylase_superhlx_L"/>
</dbReference>
<dbReference type="InterPro" id="IPR008258">
    <property type="entry name" value="Transglycosylase_SLT_dom_1"/>
</dbReference>
<dbReference type="PROSITE" id="PS51257">
    <property type="entry name" value="PROKAR_LIPOPROTEIN"/>
    <property type="match status" value="1"/>
</dbReference>
<keyword evidence="2 3" id="KW-0732">Signal</keyword>
<reference evidence="6 7" key="1">
    <citation type="submission" date="2020-05" db="EMBL/GenBank/DDBJ databases">
        <authorList>
            <person name="Niu N."/>
        </authorList>
    </citation>
    <scope>NUCLEOTIDE SEQUENCE [LARGE SCALE GENOMIC DNA]</scope>
    <source>
        <strain evidence="6 7">3340-03</strain>
    </source>
</reference>
<comment type="caution">
    <text evidence="6">The sequence shown here is derived from an EMBL/GenBank/DDBJ whole genome shotgun (WGS) entry which is preliminary data.</text>
</comment>